<keyword evidence="3 4" id="KW-1015">Disulfide bond</keyword>
<dbReference type="InterPro" id="IPR045371">
    <property type="entry name" value="ADAMTS_CR_3"/>
</dbReference>
<dbReference type="GO" id="GO:0006508">
    <property type="term" value="P:proteolysis"/>
    <property type="evidence" value="ECO:0007669"/>
    <property type="project" value="TreeGrafter"/>
</dbReference>
<evidence type="ECO:0000256" key="5">
    <source>
        <dbReference type="SAM" id="MobiDB-lite"/>
    </source>
</evidence>
<dbReference type="GO" id="GO:0031012">
    <property type="term" value="C:extracellular matrix"/>
    <property type="evidence" value="ECO:0007669"/>
    <property type="project" value="TreeGrafter"/>
</dbReference>
<proteinExistence type="predicted"/>
<dbReference type="Pfam" id="PF00090">
    <property type="entry name" value="TSP_1"/>
    <property type="match status" value="1"/>
</dbReference>
<dbReference type="PANTHER" id="PTHR13723:SF317">
    <property type="entry name" value="ADAMTS_ADAMTS-LIKE SPACER 1 DOMAIN-CONTAINING PROTEIN"/>
    <property type="match status" value="1"/>
</dbReference>
<evidence type="ECO:0000256" key="1">
    <source>
        <dbReference type="ARBA" id="ARBA00004613"/>
    </source>
</evidence>
<dbReference type="Pfam" id="PF05986">
    <property type="entry name" value="ADAMTS_spacer1"/>
    <property type="match status" value="1"/>
</dbReference>
<dbReference type="GO" id="GO:0030198">
    <property type="term" value="P:extracellular matrix organization"/>
    <property type="evidence" value="ECO:0007669"/>
    <property type="project" value="InterPro"/>
</dbReference>
<sequence length="457" mass="50284">MSRHLTGLVEVEEASRYKLSRKGSRGPAMALLLILLLKPMQASPQWSRYNIGSHLVSSQSHWAASSGGQWSNWAAWSPCSMTCGGGVSTQDRRCLSRFLGTRVCQGDERQYRACNIKECALGAVDFRAMQCSLFDNRPIRGQPGTFRWVPFHGALNPCELTCLAVGQNFYYSFGRVLDGTRCGLDLSHMCINGRCLEIGCDMLLGSNITKDVCRVCGGHNDTCLHFRSTYTSGPSSSSSSSSSSSGRFGYNEVTTIPAGATHIRVIDKSVNYLALMNGHHHYVINGNWVIDWPGEYSVAGTKVLYKRSADNRESIEAVGPTAEALHVMVLLREKNPNIEYEFWFPSERDTAVQLDPSAGHGAIWPAVFFPWRKATAIPTTTTVSTTILSTALPSGRKLRSDSIPVHRWPLRSHSGAHMDPAEQDISSRIVDPPRRPLLPQPPEPPPPGTMAEHKLIG</sequence>
<evidence type="ECO:0000313" key="9">
    <source>
        <dbReference type="Proteomes" id="UP000694388"/>
    </source>
</evidence>
<reference evidence="8" key="1">
    <citation type="submission" date="2025-08" db="UniProtKB">
        <authorList>
            <consortium name="Ensembl"/>
        </authorList>
    </citation>
    <scope>IDENTIFICATION</scope>
</reference>
<evidence type="ECO:0000256" key="2">
    <source>
        <dbReference type="ARBA" id="ARBA00022525"/>
    </source>
</evidence>
<feature type="compositionally biased region" description="Pro residues" evidence="5">
    <location>
        <begin position="435"/>
        <end position="448"/>
    </location>
</feature>
<keyword evidence="2" id="KW-0964">Secreted</keyword>
<dbReference type="InterPro" id="IPR050439">
    <property type="entry name" value="ADAMTS_ADAMTS-like"/>
</dbReference>
<dbReference type="Gene3D" id="2.60.120.830">
    <property type="match status" value="1"/>
</dbReference>
<evidence type="ECO:0000256" key="3">
    <source>
        <dbReference type="ARBA" id="ARBA00023157"/>
    </source>
</evidence>
<feature type="disulfide bond" evidence="4">
    <location>
        <begin position="94"/>
        <end position="104"/>
    </location>
</feature>
<dbReference type="PRINTS" id="PR01857">
    <property type="entry name" value="ADAMTSFAMILY"/>
</dbReference>
<feature type="region of interest" description="Disordered" evidence="5">
    <location>
        <begin position="409"/>
        <end position="457"/>
    </location>
</feature>
<dbReference type="PANTHER" id="PTHR13723">
    <property type="entry name" value="ADAMTS A DISINTEGRIN AND METALLOPROTEASE WITH THROMBOSPONDIN MOTIFS PROTEASE"/>
    <property type="match status" value="1"/>
</dbReference>
<feature type="domain" description="ADAMTS/ADAMTS-like Spacer 1" evidence="6">
    <location>
        <begin position="247"/>
        <end position="345"/>
    </location>
</feature>
<feature type="disulfide bond" evidence="4">
    <location>
        <begin position="83"/>
        <end position="119"/>
    </location>
</feature>
<dbReference type="InterPro" id="IPR036383">
    <property type="entry name" value="TSP1_rpt_sf"/>
</dbReference>
<organism evidence="8 9">
    <name type="scientific">Eptatretus burgeri</name>
    <name type="common">Inshore hagfish</name>
    <dbReference type="NCBI Taxonomy" id="7764"/>
    <lineage>
        <taxon>Eukaryota</taxon>
        <taxon>Metazoa</taxon>
        <taxon>Chordata</taxon>
        <taxon>Craniata</taxon>
        <taxon>Vertebrata</taxon>
        <taxon>Cyclostomata</taxon>
        <taxon>Myxini</taxon>
        <taxon>Myxiniformes</taxon>
        <taxon>Myxinidae</taxon>
        <taxon>Eptatretinae</taxon>
        <taxon>Eptatretus</taxon>
    </lineage>
</organism>
<evidence type="ECO:0000256" key="4">
    <source>
        <dbReference type="PIRSR" id="PIRSR613273-3"/>
    </source>
</evidence>
<dbReference type="FunFam" id="2.60.120.830:FF:000001">
    <property type="entry name" value="A disintegrin and metalloproteinase with thrombospondin motifs 1"/>
    <property type="match status" value="1"/>
</dbReference>
<reference evidence="8" key="2">
    <citation type="submission" date="2025-09" db="UniProtKB">
        <authorList>
            <consortium name="Ensembl"/>
        </authorList>
    </citation>
    <scope>IDENTIFICATION</scope>
</reference>
<dbReference type="AlphaFoldDB" id="A0A8C4N9E3"/>
<comment type="subcellular location">
    <subcellularLocation>
        <location evidence="1">Secreted</location>
    </subcellularLocation>
</comment>
<feature type="domain" description="ADAMTS/ADAMTS-like cysteine-rich" evidence="7">
    <location>
        <begin position="124"/>
        <end position="223"/>
    </location>
</feature>
<protein>
    <submittedName>
        <fullName evidence="8">ADAMTS like 5</fullName>
    </submittedName>
</protein>
<keyword evidence="9" id="KW-1185">Reference proteome</keyword>
<dbReference type="GO" id="GO:0004222">
    <property type="term" value="F:metalloendopeptidase activity"/>
    <property type="evidence" value="ECO:0007669"/>
    <property type="project" value="TreeGrafter"/>
</dbReference>
<dbReference type="PROSITE" id="PS50092">
    <property type="entry name" value="TSP1"/>
    <property type="match status" value="1"/>
</dbReference>
<dbReference type="GeneTree" id="ENSGT00940000160456"/>
<name>A0A8C4N9E3_EPTBU</name>
<dbReference type="InterPro" id="IPR010294">
    <property type="entry name" value="ADAMTS_spacer1"/>
</dbReference>
<dbReference type="SMART" id="SM00209">
    <property type="entry name" value="TSP1"/>
    <property type="match status" value="1"/>
</dbReference>
<dbReference type="Pfam" id="PF19236">
    <property type="entry name" value="ADAMTS_CR_3"/>
    <property type="match status" value="1"/>
</dbReference>
<feature type="disulfide bond" evidence="4">
    <location>
        <begin position="79"/>
        <end position="114"/>
    </location>
</feature>
<evidence type="ECO:0000259" key="6">
    <source>
        <dbReference type="Pfam" id="PF05986"/>
    </source>
</evidence>
<evidence type="ECO:0000259" key="7">
    <source>
        <dbReference type="Pfam" id="PF19236"/>
    </source>
</evidence>
<accession>A0A8C4N9E3</accession>
<dbReference type="SUPFAM" id="SSF82895">
    <property type="entry name" value="TSP-1 type 1 repeat"/>
    <property type="match status" value="1"/>
</dbReference>
<dbReference type="InterPro" id="IPR013273">
    <property type="entry name" value="ADAMTS/ADAMTS-like"/>
</dbReference>
<dbReference type="Proteomes" id="UP000694388">
    <property type="component" value="Unplaced"/>
</dbReference>
<dbReference type="GO" id="GO:0005576">
    <property type="term" value="C:extracellular region"/>
    <property type="evidence" value="ECO:0007669"/>
    <property type="project" value="UniProtKB-SubCell"/>
</dbReference>
<evidence type="ECO:0000313" key="8">
    <source>
        <dbReference type="Ensembl" id="ENSEBUP00000002746.1"/>
    </source>
</evidence>
<dbReference type="Gene3D" id="2.20.100.10">
    <property type="entry name" value="Thrombospondin type-1 (TSP1) repeat"/>
    <property type="match status" value="1"/>
</dbReference>
<dbReference type="Ensembl" id="ENSEBUT00000003106.1">
    <property type="protein sequence ID" value="ENSEBUP00000002746.1"/>
    <property type="gene ID" value="ENSEBUG00000002080.1"/>
</dbReference>
<dbReference type="InterPro" id="IPR000884">
    <property type="entry name" value="TSP1_rpt"/>
</dbReference>